<proteinExistence type="predicted"/>
<evidence type="ECO:0000313" key="4">
    <source>
        <dbReference type="Proteomes" id="UP000179627"/>
    </source>
</evidence>
<dbReference type="EMBL" id="MBLM01000158">
    <property type="protein sequence ID" value="OHV29823.1"/>
    <property type="molecule type" value="Genomic_DNA"/>
</dbReference>
<dbReference type="PANTHER" id="PTHR42815">
    <property type="entry name" value="FAD-BINDING, PUTATIVE (AFU_ORTHOLOGUE AFUA_6G07600)-RELATED"/>
    <property type="match status" value="1"/>
</dbReference>
<protein>
    <submittedName>
        <fullName evidence="3">Oxidoreductase</fullName>
    </submittedName>
</protein>
<evidence type="ECO:0000259" key="2">
    <source>
        <dbReference type="Pfam" id="PF01243"/>
    </source>
</evidence>
<evidence type="ECO:0000313" key="3">
    <source>
        <dbReference type="EMBL" id="OHV29823.1"/>
    </source>
</evidence>
<feature type="domain" description="Pyridoxamine 5'-phosphate oxidase N-terminal" evidence="2">
    <location>
        <begin position="161"/>
        <end position="259"/>
    </location>
</feature>
<sequence>MLHPGERSVQARASLPPGPRGSAVVGATIPPVAAEFLGQQRVLLLGAADEAGAVWASLLTGTAGFVAAADEETIVVDALPGAGDPLEGAFAARRDVGLLALDPASRRRMRANGKARCDGGRMVVNTDQVYSNCPKYIQPRHLARDDAEAARGPISVTTGLTASQRRWIAEADTFFVATQAAGLGADTSHRGGSPGFVTVTDHGRLIWPDYRGNSMYMTLGNIELDPRCGLLFLDWEHGHTLQLTGRARVDWNPDRAATVPGAQRVVDFEVQRVVQVSAASPQRWFIARFPRDPRERAHRTE</sequence>
<comment type="caution">
    <text evidence="3">The sequence shown here is derived from an EMBL/GenBank/DDBJ whole genome shotgun (WGS) entry which is preliminary data.</text>
</comment>
<feature type="region of interest" description="Disordered" evidence="1">
    <location>
        <begin position="1"/>
        <end position="22"/>
    </location>
</feature>
<dbReference type="InterPro" id="IPR011576">
    <property type="entry name" value="Pyridox_Oxase_N"/>
</dbReference>
<keyword evidence="4" id="KW-1185">Reference proteome</keyword>
<dbReference type="Proteomes" id="UP000179627">
    <property type="component" value="Unassembled WGS sequence"/>
</dbReference>
<accession>A0A1S1Q4J5</accession>
<reference evidence="4" key="1">
    <citation type="submission" date="2016-07" db="EMBL/GenBank/DDBJ databases">
        <title>Sequence Frankia sp. strain CcI1.17.</title>
        <authorList>
            <person name="Ghodhbane-Gtari F."/>
            <person name="Swanson E."/>
            <person name="Gueddou A."/>
            <person name="Morris K."/>
            <person name="Hezbri K."/>
            <person name="Ktari A."/>
            <person name="Nouioui I."/>
            <person name="Abebe-Akele F."/>
            <person name="Simpson S."/>
            <person name="Thomas K."/>
            <person name="Gtari M."/>
            <person name="Tisa L.S."/>
            <person name="Hurst S."/>
        </authorList>
    </citation>
    <scope>NUCLEOTIDE SEQUENCE [LARGE SCALE GENOMIC DNA]</scope>
    <source>
        <strain evidence="4">Cc1.17</strain>
    </source>
</reference>
<dbReference type="RefSeq" id="WP_071090041.1">
    <property type="nucleotide sequence ID" value="NZ_MBLM01000158.1"/>
</dbReference>
<dbReference type="OrthoDB" id="9786134at2"/>
<gene>
    <name evidence="3" type="ORF">CC117_28300</name>
</gene>
<dbReference type="InterPro" id="IPR012349">
    <property type="entry name" value="Split_barrel_FMN-bd"/>
</dbReference>
<name>A0A1S1Q4J5_9ACTN</name>
<dbReference type="AlphaFoldDB" id="A0A1S1Q4J5"/>
<evidence type="ECO:0000256" key="1">
    <source>
        <dbReference type="SAM" id="MobiDB-lite"/>
    </source>
</evidence>
<dbReference type="PANTHER" id="PTHR42815:SF2">
    <property type="entry name" value="FAD-BINDING, PUTATIVE (AFU_ORTHOLOGUE AFUA_6G07600)-RELATED"/>
    <property type="match status" value="1"/>
</dbReference>
<dbReference type="Gene3D" id="2.30.110.10">
    <property type="entry name" value="Electron Transport, Fmn-binding Protein, Chain A"/>
    <property type="match status" value="1"/>
</dbReference>
<dbReference type="Pfam" id="PF01243">
    <property type="entry name" value="PNPOx_N"/>
    <property type="match status" value="1"/>
</dbReference>
<dbReference type="SUPFAM" id="SSF50475">
    <property type="entry name" value="FMN-binding split barrel"/>
    <property type="match status" value="1"/>
</dbReference>
<organism evidence="3 4">
    <name type="scientific">Parafrankia colletiae</name>
    <dbReference type="NCBI Taxonomy" id="573497"/>
    <lineage>
        <taxon>Bacteria</taxon>
        <taxon>Bacillati</taxon>
        <taxon>Actinomycetota</taxon>
        <taxon>Actinomycetes</taxon>
        <taxon>Frankiales</taxon>
        <taxon>Frankiaceae</taxon>
        <taxon>Parafrankia</taxon>
    </lineage>
</organism>